<evidence type="ECO:0000259" key="2">
    <source>
        <dbReference type="PROSITE" id="PS50994"/>
    </source>
</evidence>
<dbReference type="EMBL" id="JAUUTY010000001">
    <property type="protein sequence ID" value="KAK1691816.1"/>
    <property type="molecule type" value="Genomic_DNA"/>
</dbReference>
<dbReference type="InterPro" id="IPR036397">
    <property type="entry name" value="RNaseH_sf"/>
</dbReference>
<dbReference type="GO" id="GO:0015074">
    <property type="term" value="P:DNA integration"/>
    <property type="evidence" value="ECO:0007669"/>
    <property type="project" value="InterPro"/>
</dbReference>
<evidence type="ECO:0000313" key="3">
    <source>
        <dbReference type="EMBL" id="KAK1691816.1"/>
    </source>
</evidence>
<feature type="compositionally biased region" description="Polar residues" evidence="1">
    <location>
        <begin position="483"/>
        <end position="497"/>
    </location>
</feature>
<proteinExistence type="predicted"/>
<accession>A0AAD8X0C6</accession>
<dbReference type="FunFam" id="3.30.420.10:FF:000032">
    <property type="entry name" value="Retrovirus-related Pol polyprotein from transposon 297-like Protein"/>
    <property type="match status" value="1"/>
</dbReference>
<dbReference type="Gene3D" id="3.30.420.10">
    <property type="entry name" value="Ribonuclease H-like superfamily/Ribonuclease H"/>
    <property type="match status" value="1"/>
</dbReference>
<dbReference type="PANTHER" id="PTHR37984:SF5">
    <property type="entry name" value="PROTEIN NYNRIN-LIKE"/>
    <property type="match status" value="1"/>
</dbReference>
<dbReference type="InterPro" id="IPR056924">
    <property type="entry name" value="SH3_Tf2-1"/>
</dbReference>
<dbReference type="InterPro" id="IPR001584">
    <property type="entry name" value="Integrase_cat-core"/>
</dbReference>
<dbReference type="InterPro" id="IPR012337">
    <property type="entry name" value="RNaseH-like_sf"/>
</dbReference>
<dbReference type="PROSITE" id="PS50994">
    <property type="entry name" value="INTEGRASE"/>
    <property type="match status" value="1"/>
</dbReference>
<evidence type="ECO:0000313" key="4">
    <source>
        <dbReference type="Proteomes" id="UP001231189"/>
    </source>
</evidence>
<dbReference type="PANTHER" id="PTHR37984">
    <property type="entry name" value="PROTEIN CBG26694"/>
    <property type="match status" value="1"/>
</dbReference>
<feature type="domain" description="Integrase catalytic" evidence="2">
    <location>
        <begin position="122"/>
        <end position="286"/>
    </location>
</feature>
<comment type="caution">
    <text evidence="3">The sequence shown here is derived from an EMBL/GenBank/DDBJ whole genome shotgun (WGS) entry which is preliminary data.</text>
</comment>
<dbReference type="SUPFAM" id="SSF53098">
    <property type="entry name" value="Ribonuclease H-like"/>
    <property type="match status" value="1"/>
</dbReference>
<dbReference type="GO" id="GO:0003676">
    <property type="term" value="F:nucleic acid binding"/>
    <property type="evidence" value="ECO:0007669"/>
    <property type="project" value="InterPro"/>
</dbReference>
<dbReference type="InterPro" id="IPR023780">
    <property type="entry name" value="Chromo_domain"/>
</dbReference>
<evidence type="ECO:0000256" key="1">
    <source>
        <dbReference type="SAM" id="MobiDB-lite"/>
    </source>
</evidence>
<name>A0AAD8X0C6_LOLMU</name>
<dbReference type="InterPro" id="IPR050951">
    <property type="entry name" value="Retrovirus_Pol_polyprotein"/>
</dbReference>
<organism evidence="3 4">
    <name type="scientific">Lolium multiflorum</name>
    <name type="common">Italian ryegrass</name>
    <name type="synonym">Lolium perenne subsp. multiflorum</name>
    <dbReference type="NCBI Taxonomy" id="4521"/>
    <lineage>
        <taxon>Eukaryota</taxon>
        <taxon>Viridiplantae</taxon>
        <taxon>Streptophyta</taxon>
        <taxon>Embryophyta</taxon>
        <taxon>Tracheophyta</taxon>
        <taxon>Spermatophyta</taxon>
        <taxon>Magnoliopsida</taxon>
        <taxon>Liliopsida</taxon>
        <taxon>Poales</taxon>
        <taxon>Poaceae</taxon>
        <taxon>BOP clade</taxon>
        <taxon>Pooideae</taxon>
        <taxon>Poodae</taxon>
        <taxon>Poeae</taxon>
        <taxon>Poeae Chloroplast Group 2 (Poeae type)</taxon>
        <taxon>Loliodinae</taxon>
        <taxon>Loliinae</taxon>
        <taxon>Lolium</taxon>
    </lineage>
</organism>
<dbReference type="Gene3D" id="2.40.50.40">
    <property type="match status" value="1"/>
</dbReference>
<dbReference type="InterPro" id="IPR016197">
    <property type="entry name" value="Chromo-like_dom_sf"/>
</dbReference>
<gene>
    <name evidence="3" type="ORF">QYE76_008513</name>
</gene>
<dbReference type="SUPFAM" id="SSF54160">
    <property type="entry name" value="Chromo domain-like"/>
    <property type="match status" value="1"/>
</dbReference>
<sequence>MGEVAAKSDEAVAQLQAGLTDPASQVTLLATNQQQINGQLDLAHRAVTDHLKFADNIERRHDALTQQMQALGQAMERLAASRGPSRAEDDGDPLQGLSTGRGIFRSTPQHAKHELVKPAGLLQPLPIPTRAWRDLTLDFIEGLPMSKGANVIMVVVDRFTKFAHFVPLKHPFTAQTVAKTFVDTVVKLHGVPLSLVSDRDKIFTSAFWRELFKLLGTRLQFSTAYHPQTDGQTERVNQCLEMYLRCAVSDCPRLWRRWLPLAELWYNSTHHSSLGCTPFKALYGHEANLGAMPEDLSTTTESVAEFLADRVVQLQALKQHLEMAQQRMKLYADRRRTERNFQVGEQVLLKLQPYTQSSVANRPYPKLAYKYFGPYRVLQRIGSVAYKLELPTDSQIHPVFHVSQLKAFTPDFSPVFTELPKVVELDAGQMELEEVLDRRLVKKGNAAIPQVLVKWTSIPASAATWEDLHVIKHRFPSALAWGQASNPGGDSVTTLSKTMEKTQDGNTPSTTREKTQDGNTPSTHRDGGV</sequence>
<feature type="region of interest" description="Disordered" evidence="1">
    <location>
        <begin position="482"/>
        <end position="529"/>
    </location>
</feature>
<dbReference type="Pfam" id="PF24626">
    <property type="entry name" value="SH3_Tf2-1"/>
    <property type="match status" value="1"/>
</dbReference>
<reference evidence="3" key="1">
    <citation type="submission" date="2023-07" db="EMBL/GenBank/DDBJ databases">
        <title>A chromosome-level genome assembly of Lolium multiflorum.</title>
        <authorList>
            <person name="Chen Y."/>
            <person name="Copetti D."/>
            <person name="Kolliker R."/>
            <person name="Studer B."/>
        </authorList>
    </citation>
    <scope>NUCLEOTIDE SEQUENCE</scope>
    <source>
        <strain evidence="3">02402/16</strain>
        <tissue evidence="3">Leaf</tissue>
    </source>
</reference>
<protein>
    <recommendedName>
        <fullName evidence="2">Integrase catalytic domain-containing protein</fullName>
    </recommendedName>
</protein>
<dbReference type="AlphaFoldDB" id="A0AAD8X0C6"/>
<keyword evidence="4" id="KW-1185">Reference proteome</keyword>
<feature type="region of interest" description="Disordered" evidence="1">
    <location>
        <begin position="77"/>
        <end position="97"/>
    </location>
</feature>
<dbReference type="Proteomes" id="UP001231189">
    <property type="component" value="Unassembled WGS sequence"/>
</dbReference>
<dbReference type="Pfam" id="PF00385">
    <property type="entry name" value="Chromo"/>
    <property type="match status" value="1"/>
</dbReference>